<dbReference type="PANTHER" id="PTHR11739">
    <property type="entry name" value="CITRATE SYNTHASE"/>
    <property type="match status" value="1"/>
</dbReference>
<dbReference type="Gene3D" id="1.10.580.10">
    <property type="entry name" value="Citrate Synthase, domain 1"/>
    <property type="match status" value="2"/>
</dbReference>
<evidence type="ECO:0000313" key="4">
    <source>
        <dbReference type="EMBL" id="TDE94112.1"/>
    </source>
</evidence>
<dbReference type="InterPro" id="IPR016143">
    <property type="entry name" value="Citrate_synth-like_sm_a-sub"/>
</dbReference>
<dbReference type="PANTHER" id="PTHR11739:SF23">
    <property type="entry name" value="CITRATE SYNTHASE 2-RELATED"/>
    <property type="match status" value="1"/>
</dbReference>
<evidence type="ECO:0000256" key="1">
    <source>
        <dbReference type="ARBA" id="ARBA00005163"/>
    </source>
</evidence>
<dbReference type="InterPro" id="IPR002020">
    <property type="entry name" value="Citrate_synthase"/>
</dbReference>
<dbReference type="EC" id="2.3.3.16" evidence="2"/>
<proteinExistence type="predicted"/>
<evidence type="ECO:0000313" key="5">
    <source>
        <dbReference type="Proteomes" id="UP000504882"/>
    </source>
</evidence>
<dbReference type="InterPro" id="IPR036969">
    <property type="entry name" value="Citrate_synthase_sf"/>
</dbReference>
<dbReference type="SUPFAM" id="SSF48256">
    <property type="entry name" value="Citrate synthase"/>
    <property type="match status" value="1"/>
</dbReference>
<keyword evidence="5" id="KW-1185">Reference proteome</keyword>
<accession>A0ABY2E3X2</accession>
<protein>
    <recommendedName>
        <fullName evidence="2">citrate synthase (unknown stereospecificity)</fullName>
        <ecNumber evidence="2">2.3.3.16</ecNumber>
    </recommendedName>
</protein>
<sequence>MTETLGDPGPERHDAVLHELEHRLQIHLGRVDQIGHDVLSIPLLREPGPTLVAAPRHPTSGAARPADAAPERQADRAPAGPDGPRRSPTLSVMSVIPAISTVEPGGVLRYRGHDVGELVRTRPYGEVWTLLVDGTLHGQPLPPAESFPLPVRTGDHRVDLQAALAALAPVWGFLPITDVDGVRLRSDLARACSMAYSFLAQSARSADLPSIGRREIVGAGGLAERFLMTWRGEVSEGDARALNACWVALAEHGLATSTRAARLIAGTGADAAACLSGAVAASSGPIGGGATARSLGLIEAAEHRGDARAAVRAAFEAGTLFGFGNSGYTGADPRVTALRRVATDLGVRRLEVATAVAEAARAEYADRDLPVPVDRGDQVMFWSALLFDHARVPARMFTAMFACARLAGWSAHVAQVHEHRTAPGPGMIGT</sequence>
<dbReference type="InterPro" id="IPR016142">
    <property type="entry name" value="Citrate_synth-like_lrg_a-sub"/>
</dbReference>
<gene>
    <name evidence="4" type="ORF">EXU48_11745</name>
</gene>
<dbReference type="Gene3D" id="1.10.230.10">
    <property type="entry name" value="Cytochrome P450-Terp, domain 2"/>
    <property type="match status" value="1"/>
</dbReference>
<evidence type="ECO:0000256" key="2">
    <source>
        <dbReference type="ARBA" id="ARBA00012972"/>
    </source>
</evidence>
<feature type="region of interest" description="Disordered" evidence="3">
    <location>
        <begin position="50"/>
        <end position="89"/>
    </location>
</feature>
<name>A0ABY2E3X2_9MICO</name>
<reference evidence="4 5" key="1">
    <citation type="submission" date="2019-03" db="EMBL/GenBank/DDBJ databases">
        <title>Genomic features of bacteria from cold environments.</title>
        <authorList>
            <person name="Shen L."/>
        </authorList>
    </citation>
    <scope>NUCLEOTIDE SEQUENCE [LARGE SCALE GENOMIC DNA]</scope>
    <source>
        <strain evidence="5">T3246-1</strain>
    </source>
</reference>
<dbReference type="Pfam" id="PF00285">
    <property type="entry name" value="Citrate_synt"/>
    <property type="match status" value="1"/>
</dbReference>
<organism evidence="4 5">
    <name type="scientific">Occultella glacieicola</name>
    <dbReference type="NCBI Taxonomy" id="2518684"/>
    <lineage>
        <taxon>Bacteria</taxon>
        <taxon>Bacillati</taxon>
        <taxon>Actinomycetota</taxon>
        <taxon>Actinomycetes</taxon>
        <taxon>Micrococcales</taxon>
        <taxon>Ruaniaceae</taxon>
        <taxon>Occultella</taxon>
    </lineage>
</organism>
<comment type="pathway">
    <text evidence="1">Carbohydrate metabolism; tricarboxylic acid cycle.</text>
</comment>
<evidence type="ECO:0000256" key="3">
    <source>
        <dbReference type="SAM" id="MobiDB-lite"/>
    </source>
</evidence>
<dbReference type="PRINTS" id="PR00143">
    <property type="entry name" value="CITRTSNTHASE"/>
</dbReference>
<dbReference type="Proteomes" id="UP000504882">
    <property type="component" value="Unassembled WGS sequence"/>
</dbReference>
<comment type="caution">
    <text evidence="4">The sequence shown here is derived from an EMBL/GenBank/DDBJ whole genome shotgun (WGS) entry which is preliminary data.</text>
</comment>
<dbReference type="EMBL" id="SMNA01000005">
    <property type="protein sequence ID" value="TDE94112.1"/>
    <property type="molecule type" value="Genomic_DNA"/>
</dbReference>